<protein>
    <submittedName>
        <fullName evidence="1">Uncharacterized protein</fullName>
    </submittedName>
</protein>
<dbReference type="RefSeq" id="WP_124797761.1">
    <property type="nucleotide sequence ID" value="NZ_CP034170.1"/>
</dbReference>
<evidence type="ECO:0000313" key="2">
    <source>
        <dbReference type="Proteomes" id="UP000268084"/>
    </source>
</evidence>
<accession>A0A3G8ZSM4</accession>
<dbReference type="EMBL" id="CP034170">
    <property type="protein sequence ID" value="AZI57076.1"/>
    <property type="molecule type" value="Genomic_DNA"/>
</dbReference>
<gene>
    <name evidence="1" type="ORF">EH165_01735</name>
</gene>
<proteinExistence type="predicted"/>
<sequence length="289" mass="32173">MVDSEEVQRLEAAAARQLLTLMRDGGYASLDLFWSEIGLSAFSRLTATDDSGATFPLQMPISLPTFLEDLRSAKADRHKGTWFSVLARVSAAGTFEFSYNYDSRIYWDSPSYFEPAARDATDPHPSNEAFLDDLVNYPREPEFVPPWHPAFGRTPATPDTEESIDLGALTGSELFPESLAALALYADWQRIAEALRRELVEILTEEVWSDDAVRTAYNRAFDVILQPANAATVKRIWGSANRAAGYRSKSTNIPDAEMVANPSQDLEVLLEDISDVMCDIARHQISLVD</sequence>
<name>A0A3G8ZSM4_9ACTN</name>
<evidence type="ECO:0000313" key="1">
    <source>
        <dbReference type="EMBL" id="AZI57076.1"/>
    </source>
</evidence>
<dbReference type="KEGG" id="nak:EH165_01735"/>
<dbReference type="Proteomes" id="UP000268084">
    <property type="component" value="Chromosome"/>
</dbReference>
<organism evidence="1 2">
    <name type="scientific">Nakamurella antarctica</name>
    <dbReference type="NCBI Taxonomy" id="1902245"/>
    <lineage>
        <taxon>Bacteria</taxon>
        <taxon>Bacillati</taxon>
        <taxon>Actinomycetota</taxon>
        <taxon>Actinomycetes</taxon>
        <taxon>Nakamurellales</taxon>
        <taxon>Nakamurellaceae</taxon>
        <taxon>Nakamurella</taxon>
    </lineage>
</organism>
<reference evidence="1 2" key="2">
    <citation type="submission" date="2018-12" db="EMBL/GenBank/DDBJ databases">
        <title>Nakamurella antarcticus sp. nov., isolated from Antarctica South Shetland Islands soil.</title>
        <authorList>
            <person name="Peng F."/>
        </authorList>
    </citation>
    <scope>NUCLEOTIDE SEQUENCE [LARGE SCALE GENOMIC DNA]</scope>
    <source>
        <strain evidence="1 2">S14-144</strain>
    </source>
</reference>
<reference evidence="1 2" key="1">
    <citation type="submission" date="2018-11" db="EMBL/GenBank/DDBJ databases">
        <authorList>
            <person name="Da X."/>
        </authorList>
    </citation>
    <scope>NUCLEOTIDE SEQUENCE [LARGE SCALE GENOMIC DNA]</scope>
    <source>
        <strain evidence="1 2">S14-144</strain>
    </source>
</reference>
<dbReference type="InterPro" id="IPR036170">
    <property type="entry name" value="YezG-like_sf"/>
</dbReference>
<dbReference type="SUPFAM" id="SSF160424">
    <property type="entry name" value="BH3703-like"/>
    <property type="match status" value="1"/>
</dbReference>
<keyword evidence="2" id="KW-1185">Reference proteome</keyword>
<dbReference type="AlphaFoldDB" id="A0A3G8ZSM4"/>
<dbReference type="OrthoDB" id="4745173at2"/>